<comment type="caution">
    <text evidence="1">The sequence shown here is derived from an EMBL/GenBank/DDBJ whole genome shotgun (WGS) entry which is preliminary data.</text>
</comment>
<reference evidence="1" key="1">
    <citation type="submission" date="2024-09" db="EMBL/GenBank/DDBJ databases">
        <title>Draft Genome Sequences of Neofusicoccum parvum.</title>
        <authorList>
            <person name="Ashida A."/>
            <person name="Camagna M."/>
            <person name="Tanaka A."/>
            <person name="Takemoto D."/>
        </authorList>
    </citation>
    <scope>NUCLEOTIDE SEQUENCE</scope>
    <source>
        <strain evidence="1">PPO83</strain>
    </source>
</reference>
<dbReference type="Proteomes" id="UP001165186">
    <property type="component" value="Unassembled WGS sequence"/>
</dbReference>
<sequence>MRFSTLASLLFASAAIAAPALPVDVETAISKRDDSAGSYGGKGGGEESVPTGAAALTESLGTIETELKNTNDTVNAFSGGLKGIGQLLKIQSATTELGDAISNSTEIAKATGNLTLADSTTVGQKFLELEPQIFSLLDNIKAKRPEFDNAGFGLIDVIGLLRQNLQEQQQSAKALGEATVAILDPALTSTATPVNNDIQTRFSETIAAYQGKGGLIEIPPGLIGLLTGGGGN</sequence>
<protein>
    <submittedName>
        <fullName evidence="1">Cell wall galactomannoprotein</fullName>
    </submittedName>
</protein>
<keyword evidence="2" id="KW-1185">Reference proteome</keyword>
<evidence type="ECO:0000313" key="1">
    <source>
        <dbReference type="EMBL" id="GME52596.1"/>
    </source>
</evidence>
<name>A0ACB5SQG9_9PEZI</name>
<gene>
    <name evidence="1" type="primary">g377</name>
    <name evidence="1" type="ORF">NpPPO83_00000377</name>
</gene>
<proteinExistence type="predicted"/>
<accession>A0ACB5SQG9</accession>
<dbReference type="EMBL" id="BSXG01000190">
    <property type="protein sequence ID" value="GME52596.1"/>
    <property type="molecule type" value="Genomic_DNA"/>
</dbReference>
<evidence type="ECO:0000313" key="2">
    <source>
        <dbReference type="Proteomes" id="UP001165186"/>
    </source>
</evidence>
<organism evidence="1 2">
    <name type="scientific">Neofusicoccum parvum</name>
    <dbReference type="NCBI Taxonomy" id="310453"/>
    <lineage>
        <taxon>Eukaryota</taxon>
        <taxon>Fungi</taxon>
        <taxon>Dikarya</taxon>
        <taxon>Ascomycota</taxon>
        <taxon>Pezizomycotina</taxon>
        <taxon>Dothideomycetes</taxon>
        <taxon>Dothideomycetes incertae sedis</taxon>
        <taxon>Botryosphaeriales</taxon>
        <taxon>Botryosphaeriaceae</taxon>
        <taxon>Neofusicoccum</taxon>
    </lineage>
</organism>